<feature type="non-terminal residue" evidence="1">
    <location>
        <position position="32"/>
    </location>
</feature>
<name>A0A392UC29_9FABA</name>
<evidence type="ECO:0000313" key="1">
    <source>
        <dbReference type="EMBL" id="MCI71089.1"/>
    </source>
</evidence>
<protein>
    <submittedName>
        <fullName evidence="1">Uncharacterized protein</fullName>
    </submittedName>
</protein>
<evidence type="ECO:0000313" key="2">
    <source>
        <dbReference type="Proteomes" id="UP000265520"/>
    </source>
</evidence>
<dbReference type="EMBL" id="LXQA010789237">
    <property type="protein sequence ID" value="MCI71089.1"/>
    <property type="molecule type" value="Genomic_DNA"/>
</dbReference>
<proteinExistence type="predicted"/>
<organism evidence="1 2">
    <name type="scientific">Trifolium medium</name>
    <dbReference type="NCBI Taxonomy" id="97028"/>
    <lineage>
        <taxon>Eukaryota</taxon>
        <taxon>Viridiplantae</taxon>
        <taxon>Streptophyta</taxon>
        <taxon>Embryophyta</taxon>
        <taxon>Tracheophyta</taxon>
        <taxon>Spermatophyta</taxon>
        <taxon>Magnoliopsida</taxon>
        <taxon>eudicotyledons</taxon>
        <taxon>Gunneridae</taxon>
        <taxon>Pentapetalae</taxon>
        <taxon>rosids</taxon>
        <taxon>fabids</taxon>
        <taxon>Fabales</taxon>
        <taxon>Fabaceae</taxon>
        <taxon>Papilionoideae</taxon>
        <taxon>50 kb inversion clade</taxon>
        <taxon>NPAAA clade</taxon>
        <taxon>Hologalegina</taxon>
        <taxon>IRL clade</taxon>
        <taxon>Trifolieae</taxon>
        <taxon>Trifolium</taxon>
    </lineage>
</organism>
<comment type="caution">
    <text evidence="1">The sequence shown here is derived from an EMBL/GenBank/DDBJ whole genome shotgun (WGS) entry which is preliminary data.</text>
</comment>
<reference evidence="1 2" key="1">
    <citation type="journal article" date="2018" name="Front. Plant Sci.">
        <title>Red Clover (Trifolium pratense) and Zigzag Clover (T. medium) - A Picture of Genomic Similarities and Differences.</title>
        <authorList>
            <person name="Dluhosova J."/>
            <person name="Istvanek J."/>
            <person name="Nedelnik J."/>
            <person name="Repkova J."/>
        </authorList>
    </citation>
    <scope>NUCLEOTIDE SEQUENCE [LARGE SCALE GENOMIC DNA]</scope>
    <source>
        <strain evidence="2">cv. 10/8</strain>
        <tissue evidence="1">Leaf</tissue>
    </source>
</reference>
<sequence length="32" mass="3595">MMLSTAGVSLPPCPSSVLCQAVGSLWWWRRFQ</sequence>
<dbReference type="Proteomes" id="UP000265520">
    <property type="component" value="Unassembled WGS sequence"/>
</dbReference>
<keyword evidence="2" id="KW-1185">Reference proteome</keyword>
<accession>A0A392UC29</accession>
<dbReference type="AlphaFoldDB" id="A0A392UC29"/>